<dbReference type="Gene3D" id="1.10.287.1490">
    <property type="match status" value="1"/>
</dbReference>
<dbReference type="EMBL" id="MWWR01000007">
    <property type="protein sequence ID" value="OZG51582.1"/>
    <property type="molecule type" value="Genomic_DNA"/>
</dbReference>
<gene>
    <name evidence="1" type="ORF">PSRA_0979</name>
</gene>
<comment type="caution">
    <text evidence="1">The sequence shown here is derived from an EMBL/GenBank/DDBJ whole genome shotgun (WGS) entry which is preliminary data.</text>
</comment>
<keyword evidence="2" id="KW-1185">Reference proteome</keyword>
<dbReference type="RefSeq" id="WP_094660797.1">
    <property type="nucleotide sequence ID" value="NZ_MWWR01000007.1"/>
</dbReference>
<proteinExistence type="predicted"/>
<accession>A0A261EXJ9</accession>
<dbReference type="OrthoDB" id="4140785at2"/>
<dbReference type="Proteomes" id="UP000216725">
    <property type="component" value="Unassembled WGS sequence"/>
</dbReference>
<reference evidence="1 2" key="1">
    <citation type="journal article" date="2017" name="BMC Genomics">
        <title>Comparative genomic and phylogenomic analyses of the Bifidobacteriaceae family.</title>
        <authorList>
            <person name="Lugli G.A."/>
            <person name="Milani C."/>
            <person name="Turroni F."/>
            <person name="Duranti S."/>
            <person name="Mancabelli L."/>
            <person name="Mangifesta M."/>
            <person name="Ferrario C."/>
            <person name="Modesto M."/>
            <person name="Mattarelli P."/>
            <person name="Jiri K."/>
            <person name="van Sinderen D."/>
            <person name="Ventura M."/>
        </authorList>
    </citation>
    <scope>NUCLEOTIDE SEQUENCE [LARGE SCALE GENOMIC DNA]</scope>
    <source>
        <strain evidence="1 2">DSM 24742</strain>
    </source>
</reference>
<dbReference type="AlphaFoldDB" id="A0A261EXJ9"/>
<organism evidence="1 2">
    <name type="scientific">Pseudoscardovia radai</name>
    <dbReference type="NCBI Taxonomy" id="987066"/>
    <lineage>
        <taxon>Bacteria</taxon>
        <taxon>Bacillati</taxon>
        <taxon>Actinomycetota</taxon>
        <taxon>Actinomycetes</taxon>
        <taxon>Bifidobacteriales</taxon>
        <taxon>Bifidobacteriaceae</taxon>
        <taxon>Pseudoscardovia</taxon>
    </lineage>
</organism>
<evidence type="ECO:0000313" key="1">
    <source>
        <dbReference type="EMBL" id="OZG51582.1"/>
    </source>
</evidence>
<evidence type="ECO:0000313" key="2">
    <source>
        <dbReference type="Proteomes" id="UP000216725"/>
    </source>
</evidence>
<protein>
    <recommendedName>
        <fullName evidence="3">LXG domain-containing protein</fullName>
    </recommendedName>
</protein>
<name>A0A261EXJ9_9BIFI</name>
<sequence>MTYVDNERKPGLDWSALNLDGDPVPGDCGDVSLLADRYADRSVTCSQIEHVLEEAISDRVSFKGKSAIAMHNAIQDSIGIVHKLAQAFEGASKAIQTWAYALQEFQQTADSLCQQAMEKRSTIGKTQQLLNDARTSYSQMMSQEDAAYDDLANASSLVNRYNGDLTDLNDDVRSLTYQVQDCEDEYHSKGKDLSGDIETHLSTLQEISNGLTQVQHFRTCIGVFEATGHTSLAIGKRAFKNANVVTGQKILGKMERYTGNLEIPMKVPKHISKWRQVVRGGIKGSIVGSLLDGALDGAQTYSERDEQYGADTARQDAWWHFGISTVAGVVGGTVSVLATGAAAGAVAGSVVPGLGTVVGAAAGAIAGLAVGSVISSAGDAFYDSVVGRGEGDGFWDKLGNNLKFW</sequence>
<evidence type="ECO:0008006" key="3">
    <source>
        <dbReference type="Google" id="ProtNLM"/>
    </source>
</evidence>